<evidence type="ECO:0000259" key="6">
    <source>
        <dbReference type="PROSITE" id="PS51352"/>
    </source>
</evidence>
<gene>
    <name evidence="7" type="ORF">K3148_08855</name>
</gene>
<dbReference type="InterPro" id="IPR050553">
    <property type="entry name" value="Thioredoxin_ResA/DsbE_sf"/>
</dbReference>
<keyword evidence="5" id="KW-1133">Transmembrane helix</keyword>
<dbReference type="PANTHER" id="PTHR42852">
    <property type="entry name" value="THIOL:DISULFIDE INTERCHANGE PROTEIN DSBE"/>
    <property type="match status" value="1"/>
</dbReference>
<dbReference type="SUPFAM" id="SSF52833">
    <property type="entry name" value="Thioredoxin-like"/>
    <property type="match status" value="1"/>
</dbReference>
<keyword evidence="5" id="KW-0472">Membrane</keyword>
<dbReference type="Gene3D" id="3.40.30.10">
    <property type="entry name" value="Glutaredoxin"/>
    <property type="match status" value="1"/>
</dbReference>
<organism evidence="7 8">
    <name type="scientific">Qipengyuania aurantiaca</name>
    <dbReference type="NCBI Taxonomy" id="2867233"/>
    <lineage>
        <taxon>Bacteria</taxon>
        <taxon>Pseudomonadati</taxon>
        <taxon>Pseudomonadota</taxon>
        <taxon>Alphaproteobacteria</taxon>
        <taxon>Sphingomonadales</taxon>
        <taxon>Erythrobacteraceae</taxon>
        <taxon>Qipengyuania</taxon>
    </lineage>
</organism>
<dbReference type="Pfam" id="PF08534">
    <property type="entry name" value="Redoxin"/>
    <property type="match status" value="1"/>
</dbReference>
<feature type="transmembrane region" description="Helical" evidence="5">
    <location>
        <begin position="6"/>
        <end position="25"/>
    </location>
</feature>
<evidence type="ECO:0000313" key="8">
    <source>
        <dbReference type="Proteomes" id="UP000824281"/>
    </source>
</evidence>
<dbReference type="PROSITE" id="PS51352">
    <property type="entry name" value="THIOREDOXIN_2"/>
    <property type="match status" value="1"/>
</dbReference>
<evidence type="ECO:0000256" key="3">
    <source>
        <dbReference type="ARBA" id="ARBA00023157"/>
    </source>
</evidence>
<dbReference type="EMBL" id="CP081295">
    <property type="protein sequence ID" value="QZD88957.1"/>
    <property type="molecule type" value="Genomic_DNA"/>
</dbReference>
<keyword evidence="4" id="KW-0676">Redox-active center</keyword>
<dbReference type="PANTHER" id="PTHR42852:SF6">
    <property type="entry name" value="THIOL:DISULFIDE INTERCHANGE PROTEIN DSBE"/>
    <property type="match status" value="1"/>
</dbReference>
<evidence type="ECO:0000256" key="2">
    <source>
        <dbReference type="ARBA" id="ARBA00022748"/>
    </source>
</evidence>
<dbReference type="InterPro" id="IPR036249">
    <property type="entry name" value="Thioredoxin-like_sf"/>
</dbReference>
<evidence type="ECO:0000256" key="4">
    <source>
        <dbReference type="ARBA" id="ARBA00023284"/>
    </source>
</evidence>
<feature type="domain" description="Thioredoxin" evidence="6">
    <location>
        <begin position="36"/>
        <end position="176"/>
    </location>
</feature>
<dbReference type="Proteomes" id="UP000824281">
    <property type="component" value="Chromosome"/>
</dbReference>
<evidence type="ECO:0000256" key="1">
    <source>
        <dbReference type="ARBA" id="ARBA00004196"/>
    </source>
</evidence>
<keyword evidence="3" id="KW-1015">Disulfide bond</keyword>
<comment type="subcellular location">
    <subcellularLocation>
        <location evidence="1">Cell envelope</location>
    </subcellularLocation>
</comment>
<evidence type="ECO:0000313" key="7">
    <source>
        <dbReference type="EMBL" id="QZD88957.1"/>
    </source>
</evidence>
<dbReference type="InterPro" id="IPR013766">
    <property type="entry name" value="Thioredoxin_domain"/>
</dbReference>
<keyword evidence="2" id="KW-0201">Cytochrome c-type biogenesis</keyword>
<dbReference type="RefSeq" id="WP_221424467.1">
    <property type="nucleotide sequence ID" value="NZ_CP081295.1"/>
</dbReference>
<name>A0ABX8ZN18_9SPHN</name>
<keyword evidence="5" id="KW-0812">Transmembrane</keyword>
<reference evidence="7 8" key="1">
    <citation type="submission" date="2021-08" db="EMBL/GenBank/DDBJ databases">
        <title>Comparative Genomics Analysis of the Genus Qipengyuania Reveals Extensive Genetic Diversity and Metabolic Versatility, Including the Description of Fifteen Novel Species.</title>
        <authorList>
            <person name="Liu Y."/>
        </authorList>
    </citation>
    <scope>NUCLEOTIDE SEQUENCE [LARGE SCALE GENOMIC DNA]</scope>
    <source>
        <strain evidence="7 8">1NDH13</strain>
    </source>
</reference>
<proteinExistence type="predicted"/>
<evidence type="ECO:0000256" key="5">
    <source>
        <dbReference type="SAM" id="Phobius"/>
    </source>
</evidence>
<accession>A0ABX8ZN18</accession>
<protein>
    <submittedName>
        <fullName evidence="7">Redoxin family protein</fullName>
    </submittedName>
</protein>
<sequence length="176" mass="19526">MMRKPLLWLPMVLGLGLFVLFYLGLENPGQRIINSNVIGRELPEFSTQVAVEGVEPVSSENLRDGKPRLVNVFASWCAPCIQEIPVLLRLRAQGIEIDGIAVHDRPADISRFLAENGNPYRRIGLDNEGRSQLEIGSSGVPETFVIDREGRIVYQHIGIVTEQDIPDILARLGETG</sequence>
<dbReference type="InterPro" id="IPR013740">
    <property type="entry name" value="Redoxin"/>
</dbReference>
<keyword evidence="8" id="KW-1185">Reference proteome</keyword>